<proteinExistence type="predicted"/>
<reference evidence="2" key="1">
    <citation type="submission" date="2022-10" db="EMBL/GenBank/DDBJ databases">
        <title>Characterization and whole genome sequencing of a new Roseateles species, isolated from fresh water.</title>
        <authorList>
            <person name="Guliayeva D.Y."/>
            <person name="Akhremchuk A.E."/>
            <person name="Sikolenko M.A."/>
            <person name="Valentovich L.N."/>
            <person name="Sidarenka A.V."/>
        </authorList>
    </citation>
    <scope>NUCLEOTIDE SEQUENCE</scope>
    <source>
        <strain evidence="2">BIM B-1768</strain>
    </source>
</reference>
<feature type="chain" id="PRO_5047037084" description="DUF4174 domain-containing protein" evidence="1">
    <location>
        <begin position="27"/>
        <end position="182"/>
    </location>
</feature>
<dbReference type="EMBL" id="CP104562">
    <property type="protein sequence ID" value="UXH76070.1"/>
    <property type="molecule type" value="Genomic_DNA"/>
</dbReference>
<sequence>MPLLPRRRLAGAGLALIAAAFLPTLAAAQPATVPVSKARALPTLALRPLPTGEPISSRELGQSTHTVLVLVDTNVAASQTLLQLLRASGSDGQGLNIVIVGPENAVNALQREHASRLPQAAWYTAPASVVASALHLPAMPALIGLDPGAGMAWQYVGNPPPLDKTRSMIGGWLARPVPPTSR</sequence>
<accession>A0ABY6AYA0</accession>
<evidence type="ECO:0000313" key="2">
    <source>
        <dbReference type="EMBL" id="UXH76070.1"/>
    </source>
</evidence>
<keyword evidence="1" id="KW-0732">Signal</keyword>
<evidence type="ECO:0008006" key="4">
    <source>
        <dbReference type="Google" id="ProtNLM"/>
    </source>
</evidence>
<gene>
    <name evidence="2" type="ORF">N4261_13395</name>
</gene>
<keyword evidence="3" id="KW-1185">Reference proteome</keyword>
<dbReference type="Proteomes" id="UP001064933">
    <property type="component" value="Chromosome"/>
</dbReference>
<evidence type="ECO:0000256" key="1">
    <source>
        <dbReference type="SAM" id="SignalP"/>
    </source>
</evidence>
<dbReference type="RefSeq" id="WP_261755801.1">
    <property type="nucleotide sequence ID" value="NZ_CP104562.2"/>
</dbReference>
<evidence type="ECO:0000313" key="3">
    <source>
        <dbReference type="Proteomes" id="UP001064933"/>
    </source>
</evidence>
<organism evidence="2 3">
    <name type="scientific">Roseateles amylovorans</name>
    <dbReference type="NCBI Taxonomy" id="2978473"/>
    <lineage>
        <taxon>Bacteria</taxon>
        <taxon>Pseudomonadati</taxon>
        <taxon>Pseudomonadota</taxon>
        <taxon>Betaproteobacteria</taxon>
        <taxon>Burkholderiales</taxon>
        <taxon>Sphaerotilaceae</taxon>
        <taxon>Roseateles</taxon>
    </lineage>
</organism>
<name>A0ABY6AYA0_9BURK</name>
<protein>
    <recommendedName>
        <fullName evidence="4">DUF4174 domain-containing protein</fullName>
    </recommendedName>
</protein>
<feature type="signal peptide" evidence="1">
    <location>
        <begin position="1"/>
        <end position="26"/>
    </location>
</feature>